<dbReference type="EMBL" id="ML996104">
    <property type="protein sequence ID" value="KAF2739432.1"/>
    <property type="molecule type" value="Genomic_DNA"/>
</dbReference>
<evidence type="ECO:0000313" key="3">
    <source>
        <dbReference type="Proteomes" id="UP000799444"/>
    </source>
</evidence>
<protein>
    <submittedName>
        <fullName evidence="2">Uncharacterized protein</fullName>
    </submittedName>
</protein>
<comment type="caution">
    <text evidence="2">The sequence shown here is derived from an EMBL/GenBank/DDBJ whole genome shotgun (WGS) entry which is preliminary data.</text>
</comment>
<organism evidence="2 3">
    <name type="scientific">Polyplosphaeria fusca</name>
    <dbReference type="NCBI Taxonomy" id="682080"/>
    <lineage>
        <taxon>Eukaryota</taxon>
        <taxon>Fungi</taxon>
        <taxon>Dikarya</taxon>
        <taxon>Ascomycota</taxon>
        <taxon>Pezizomycotina</taxon>
        <taxon>Dothideomycetes</taxon>
        <taxon>Pleosporomycetidae</taxon>
        <taxon>Pleosporales</taxon>
        <taxon>Tetraplosphaeriaceae</taxon>
        <taxon>Polyplosphaeria</taxon>
    </lineage>
</organism>
<feature type="region of interest" description="Disordered" evidence="1">
    <location>
        <begin position="19"/>
        <end position="56"/>
    </location>
</feature>
<gene>
    <name evidence="2" type="ORF">EJ04DRAFT_508720</name>
</gene>
<dbReference type="Proteomes" id="UP000799444">
    <property type="component" value="Unassembled WGS sequence"/>
</dbReference>
<keyword evidence="3" id="KW-1185">Reference proteome</keyword>
<sequence length="104" mass="11648">MQCQAHAFFPVPRLRSWESWRASPPHDTDSVRRADNKSSSVVSKPSRPRRWPPPRPVIGGPAATCVACSELKPSDKRCCKGSQDAVNVIHTTRMYLVPCRSEAY</sequence>
<evidence type="ECO:0000313" key="2">
    <source>
        <dbReference type="EMBL" id="KAF2739432.1"/>
    </source>
</evidence>
<name>A0A9P4R9X3_9PLEO</name>
<accession>A0A9P4R9X3</accession>
<dbReference type="AlphaFoldDB" id="A0A9P4R9X3"/>
<reference evidence="2" key="1">
    <citation type="journal article" date="2020" name="Stud. Mycol.">
        <title>101 Dothideomycetes genomes: a test case for predicting lifestyles and emergence of pathogens.</title>
        <authorList>
            <person name="Haridas S."/>
            <person name="Albert R."/>
            <person name="Binder M."/>
            <person name="Bloem J."/>
            <person name="Labutti K."/>
            <person name="Salamov A."/>
            <person name="Andreopoulos B."/>
            <person name="Baker S."/>
            <person name="Barry K."/>
            <person name="Bills G."/>
            <person name="Bluhm B."/>
            <person name="Cannon C."/>
            <person name="Castanera R."/>
            <person name="Culley D."/>
            <person name="Daum C."/>
            <person name="Ezra D."/>
            <person name="Gonzalez J."/>
            <person name="Henrissat B."/>
            <person name="Kuo A."/>
            <person name="Liang C."/>
            <person name="Lipzen A."/>
            <person name="Lutzoni F."/>
            <person name="Magnuson J."/>
            <person name="Mondo S."/>
            <person name="Nolan M."/>
            <person name="Ohm R."/>
            <person name="Pangilinan J."/>
            <person name="Park H.-J."/>
            <person name="Ramirez L."/>
            <person name="Alfaro M."/>
            <person name="Sun H."/>
            <person name="Tritt A."/>
            <person name="Yoshinaga Y."/>
            <person name="Zwiers L.-H."/>
            <person name="Turgeon B."/>
            <person name="Goodwin S."/>
            <person name="Spatafora J."/>
            <person name="Crous P."/>
            <person name="Grigoriev I."/>
        </authorList>
    </citation>
    <scope>NUCLEOTIDE SEQUENCE</scope>
    <source>
        <strain evidence="2">CBS 125425</strain>
    </source>
</reference>
<proteinExistence type="predicted"/>
<evidence type="ECO:0000256" key="1">
    <source>
        <dbReference type="SAM" id="MobiDB-lite"/>
    </source>
</evidence>
<feature type="compositionally biased region" description="Basic and acidic residues" evidence="1">
    <location>
        <begin position="24"/>
        <end position="36"/>
    </location>
</feature>